<protein>
    <recommendedName>
        <fullName evidence="4">DUF659 domain-containing protein</fullName>
    </recommendedName>
</protein>
<feature type="compositionally biased region" description="Low complexity" evidence="1">
    <location>
        <begin position="725"/>
        <end position="735"/>
    </location>
</feature>
<name>A0A388K493_CHABU</name>
<organism evidence="2 3">
    <name type="scientific">Chara braunii</name>
    <name type="common">Braun's stonewort</name>
    <dbReference type="NCBI Taxonomy" id="69332"/>
    <lineage>
        <taxon>Eukaryota</taxon>
        <taxon>Viridiplantae</taxon>
        <taxon>Streptophyta</taxon>
        <taxon>Charophyceae</taxon>
        <taxon>Charales</taxon>
        <taxon>Characeae</taxon>
        <taxon>Chara</taxon>
    </lineage>
</organism>
<dbReference type="InterPro" id="IPR012337">
    <property type="entry name" value="RNaseH-like_sf"/>
</dbReference>
<sequence length="1246" mass="136293">MPNSNGNFLMECKLCGQGFQGSQTKAAQHFTIKNNCVKISMEQMAEIWNKTKYGFNPSHARKIVEFLKSRGLRDNRCGSGREPAGNEEFEDSEEERRAVEGGDDDGESDAEDMEVRREVERARGKLRKEKAVDEDNTPDEDADADDDDEGGAARAMKEAAGSKKRKRKAKMTTTEARSTPSQPKKSRVLRQKSMLETFDPVWQREFSDSVLQWWYVSSIPFEAARRLKYHRMRKKLLECPPYAHPALPTHRVISCEGIPQQQRVVADMVAAIRRDIEATGATILTDRRKSITSDQIVNFLAAGPTGTYLFRTVQRDGAVQKTTEAVVERWKDVFDKFGVDKDGRDGSLRKRKDTIIKARAVVRFIREHGAALSLYRRFSAAYPSSASAAAGDSSSAPPSSQRRGRELVYPMQTRFATHYLMLEMLLEMLLDRRRALELLMLSDDWLRTAWRRSIFLQARWVRHQVRYAPFWEHVEDIVALMTPVMQLLRRLDRGGRVMTRMWSWGFVMIDRVARASLNRTSKDELHIVVQACQARLAEFHSREGDWTYGGAEGDRDGAACKGEKETSQVKRRNQLGFIKLTRLVEISTNLRLSRCQRRGSGYVLPWEDAEEETEDAIPPPPDEGVQPADRVTEAQRDRQVQRGRKDRLSKAPPSVTTYFARRAMVLMAHELELVYDPELDPMAQDAMEAEPWSDPDDLAVESEPEGSHDDDDDTPLNQIPRPRTRASTAAAAPSPAARPPSSAPDISQPGPAEQGGTHECVDEGDNGDGDDREGYEGSSEDEDDPCYSPTRGHGDDDDDEGGDGGRAVGGLRKSERQGGDRCSGAGRGGSGPGVEGAGRTGGAGRAGTGKVRRESASSTRTVHWVDEERPAEAVVVAPSLAEFAAASPEGATASAEGPSGFAGGSGDAGEVGRPSAQVGVSFSDSIFYVSLGHPPTPAGERVGVGVDAAATPVSQILRDIPSCSTGDISSSMLQEAAEGAPGRSGQHERAAGDDGECRPMQERATESEQDRIDLEERRRAQRLASRCEMTQSVALRGRVTRMLETGVEAGDEEGECGAAGIGDAGERPASPVQGVCVLPLGGAMSAGELERQAREDPRHATGWQERVSDRATDQPMSAPAEVTLPHTAGRIAGTGDHAEHSTPLGRSMAARILREDVRAATAQQPSQAPVVWESVTDDLEMHYGQRRRVSVYDHLRPQGGVEAAPQGEIHAPDTTHAPAGGTGRGDGVTGVVPQRRRKDIVDDDDA</sequence>
<feature type="region of interest" description="Disordered" evidence="1">
    <location>
        <begin position="1089"/>
        <end position="1120"/>
    </location>
</feature>
<dbReference type="SUPFAM" id="SSF53098">
    <property type="entry name" value="Ribonuclease H-like"/>
    <property type="match status" value="1"/>
</dbReference>
<evidence type="ECO:0008006" key="4">
    <source>
        <dbReference type="Google" id="ProtNLM"/>
    </source>
</evidence>
<evidence type="ECO:0000256" key="1">
    <source>
        <dbReference type="SAM" id="MobiDB-lite"/>
    </source>
</evidence>
<feature type="compositionally biased region" description="Basic and acidic residues" evidence="1">
    <location>
        <begin position="985"/>
        <end position="1013"/>
    </location>
</feature>
<dbReference type="AlphaFoldDB" id="A0A388K493"/>
<feature type="region of interest" description="Disordered" evidence="1">
    <location>
        <begin position="688"/>
        <end position="865"/>
    </location>
</feature>
<accession>A0A388K493</accession>
<feature type="region of interest" description="Disordered" evidence="1">
    <location>
        <begin position="1198"/>
        <end position="1246"/>
    </location>
</feature>
<feature type="compositionally biased region" description="Gly residues" evidence="1">
    <location>
        <begin position="900"/>
        <end position="909"/>
    </location>
</feature>
<feature type="region of interest" description="Disordered" evidence="1">
    <location>
        <begin position="972"/>
        <end position="1013"/>
    </location>
</feature>
<feature type="compositionally biased region" description="Basic and acidic residues" evidence="1">
    <location>
        <begin position="630"/>
        <end position="640"/>
    </location>
</feature>
<dbReference type="Proteomes" id="UP000265515">
    <property type="component" value="Unassembled WGS sequence"/>
</dbReference>
<feature type="region of interest" description="Disordered" evidence="1">
    <location>
        <begin position="605"/>
        <end position="653"/>
    </location>
</feature>
<comment type="caution">
    <text evidence="2">The sequence shown here is derived from an EMBL/GenBank/DDBJ whole genome shotgun (WGS) entry which is preliminary data.</text>
</comment>
<feature type="compositionally biased region" description="Basic and acidic residues" evidence="1">
    <location>
        <begin position="113"/>
        <end position="133"/>
    </location>
</feature>
<feature type="compositionally biased region" description="Basic and acidic residues" evidence="1">
    <location>
        <begin position="1089"/>
        <end position="1099"/>
    </location>
</feature>
<evidence type="ECO:0000313" key="3">
    <source>
        <dbReference type="Proteomes" id="UP000265515"/>
    </source>
</evidence>
<dbReference type="EMBL" id="BFEA01000055">
    <property type="protein sequence ID" value="GBG64865.1"/>
    <property type="molecule type" value="Genomic_DNA"/>
</dbReference>
<reference evidence="2 3" key="1">
    <citation type="journal article" date="2018" name="Cell">
        <title>The Chara Genome: Secondary Complexity and Implications for Plant Terrestrialization.</title>
        <authorList>
            <person name="Nishiyama T."/>
            <person name="Sakayama H."/>
            <person name="Vries J.D."/>
            <person name="Buschmann H."/>
            <person name="Saint-Marcoux D."/>
            <person name="Ullrich K.K."/>
            <person name="Haas F.B."/>
            <person name="Vanderstraeten L."/>
            <person name="Becker D."/>
            <person name="Lang D."/>
            <person name="Vosolsobe S."/>
            <person name="Rombauts S."/>
            <person name="Wilhelmsson P.K.I."/>
            <person name="Janitza P."/>
            <person name="Kern R."/>
            <person name="Heyl A."/>
            <person name="Rumpler F."/>
            <person name="Villalobos L.I.A.C."/>
            <person name="Clay J.M."/>
            <person name="Skokan R."/>
            <person name="Toyoda A."/>
            <person name="Suzuki Y."/>
            <person name="Kagoshima H."/>
            <person name="Schijlen E."/>
            <person name="Tajeshwar N."/>
            <person name="Catarino B."/>
            <person name="Hetherington A.J."/>
            <person name="Saltykova A."/>
            <person name="Bonnot C."/>
            <person name="Breuninger H."/>
            <person name="Symeonidi A."/>
            <person name="Radhakrishnan G.V."/>
            <person name="Van Nieuwerburgh F."/>
            <person name="Deforce D."/>
            <person name="Chang C."/>
            <person name="Karol K.G."/>
            <person name="Hedrich R."/>
            <person name="Ulvskov P."/>
            <person name="Glockner G."/>
            <person name="Delwiche C.F."/>
            <person name="Petrasek J."/>
            <person name="Van de Peer Y."/>
            <person name="Friml J."/>
            <person name="Beilby M."/>
            <person name="Dolan L."/>
            <person name="Kohara Y."/>
            <person name="Sugano S."/>
            <person name="Fujiyama A."/>
            <person name="Delaux P.-M."/>
            <person name="Quint M."/>
            <person name="TheiBen G."/>
            <person name="Hagemann M."/>
            <person name="Harholt J."/>
            <person name="Dunand C."/>
            <person name="Zachgo S."/>
            <person name="Langdale J."/>
            <person name="Maumus F."/>
            <person name="Straeten D.V.D."/>
            <person name="Gould S.B."/>
            <person name="Rensing S.A."/>
        </authorList>
    </citation>
    <scope>NUCLEOTIDE SEQUENCE [LARGE SCALE GENOMIC DNA]</scope>
    <source>
        <strain evidence="2 3">S276</strain>
    </source>
</reference>
<feature type="region of interest" description="Disordered" evidence="1">
    <location>
        <begin position="887"/>
        <end position="915"/>
    </location>
</feature>
<dbReference type="PANTHER" id="PTHR32166">
    <property type="entry name" value="OSJNBA0013A04.12 PROTEIN"/>
    <property type="match status" value="1"/>
</dbReference>
<keyword evidence="3" id="KW-1185">Reference proteome</keyword>
<dbReference type="PANTHER" id="PTHR32166:SF123">
    <property type="entry name" value="BED-TYPE DOMAIN-CONTAINING PROTEIN"/>
    <property type="match status" value="1"/>
</dbReference>
<gene>
    <name evidence="2" type="ORF">CBR_g48333</name>
</gene>
<feature type="compositionally biased region" description="Low complexity" evidence="1">
    <location>
        <begin position="887"/>
        <end position="897"/>
    </location>
</feature>
<feature type="region of interest" description="Disordered" evidence="1">
    <location>
        <begin position="73"/>
        <end position="189"/>
    </location>
</feature>
<proteinExistence type="predicted"/>
<feature type="compositionally biased region" description="Acidic residues" evidence="1">
    <location>
        <begin position="688"/>
        <end position="714"/>
    </location>
</feature>
<evidence type="ECO:0000313" key="2">
    <source>
        <dbReference type="EMBL" id="GBG64865.1"/>
    </source>
</evidence>
<dbReference type="Gramene" id="GBG64865">
    <property type="protein sequence ID" value="GBG64865"/>
    <property type="gene ID" value="CBR_g48333"/>
</dbReference>
<feature type="compositionally biased region" description="Gly residues" evidence="1">
    <location>
        <begin position="825"/>
        <end position="847"/>
    </location>
</feature>
<feature type="compositionally biased region" description="Acidic residues" evidence="1">
    <location>
        <begin position="134"/>
        <end position="150"/>
    </location>
</feature>
<feature type="compositionally biased region" description="Acidic residues" evidence="1">
    <location>
        <begin position="762"/>
        <end position="785"/>
    </location>
</feature>
<feature type="compositionally biased region" description="Acidic residues" evidence="1">
    <location>
        <begin position="101"/>
        <end position="112"/>
    </location>
</feature>